<comment type="similarity">
    <text evidence="1 10">Belongs to the GHMP kinase family. IspE subfamily.</text>
</comment>
<feature type="active site" evidence="10">
    <location>
        <position position="25"/>
    </location>
</feature>
<dbReference type="EMBL" id="JBEAAL010000001">
    <property type="protein sequence ID" value="MEQ1403508.1"/>
    <property type="molecule type" value="Genomic_DNA"/>
</dbReference>
<comment type="caution">
    <text evidence="13">The sequence shown here is derived from an EMBL/GenBank/DDBJ whole genome shotgun (WGS) entry which is preliminary data.</text>
</comment>
<dbReference type="PIRSF" id="PIRSF010376">
    <property type="entry name" value="IspE"/>
    <property type="match status" value="1"/>
</dbReference>
<evidence type="ECO:0000256" key="3">
    <source>
        <dbReference type="ARBA" id="ARBA00017473"/>
    </source>
</evidence>
<dbReference type="InterPro" id="IPR013750">
    <property type="entry name" value="GHMP_kinase_C_dom"/>
</dbReference>
<name>A0ABV0LV85_9HYPH</name>
<dbReference type="InterPro" id="IPR036554">
    <property type="entry name" value="GHMP_kinase_C_sf"/>
</dbReference>
<evidence type="ECO:0000256" key="9">
    <source>
        <dbReference type="ARBA" id="ARBA00032554"/>
    </source>
</evidence>
<evidence type="ECO:0000256" key="2">
    <source>
        <dbReference type="ARBA" id="ARBA00012052"/>
    </source>
</evidence>
<dbReference type="Pfam" id="PF08544">
    <property type="entry name" value="GHMP_kinases_C"/>
    <property type="match status" value="1"/>
</dbReference>
<evidence type="ECO:0000259" key="11">
    <source>
        <dbReference type="Pfam" id="PF00288"/>
    </source>
</evidence>
<accession>A0ABV0LV85</accession>
<keyword evidence="6 10" id="KW-0418">Kinase</keyword>
<dbReference type="SUPFAM" id="SSF55060">
    <property type="entry name" value="GHMP Kinase, C-terminal domain"/>
    <property type="match status" value="1"/>
</dbReference>
<feature type="binding site" evidence="10">
    <location>
        <begin position="118"/>
        <end position="128"/>
    </location>
    <ligand>
        <name>ATP</name>
        <dbReference type="ChEBI" id="CHEBI:30616"/>
    </ligand>
</feature>
<evidence type="ECO:0000313" key="13">
    <source>
        <dbReference type="EMBL" id="MEQ1403508.1"/>
    </source>
</evidence>
<evidence type="ECO:0000256" key="8">
    <source>
        <dbReference type="ARBA" id="ARBA00023229"/>
    </source>
</evidence>
<dbReference type="InterPro" id="IPR004424">
    <property type="entry name" value="IspE"/>
</dbReference>
<evidence type="ECO:0000256" key="1">
    <source>
        <dbReference type="ARBA" id="ARBA00009684"/>
    </source>
</evidence>
<dbReference type="InterPro" id="IPR014721">
    <property type="entry name" value="Ribsml_uS5_D2-typ_fold_subgr"/>
</dbReference>
<organism evidence="13 14">
    <name type="scientific">Neorhizobium phenanthreniclasticum</name>
    <dbReference type="NCBI Taxonomy" id="3157917"/>
    <lineage>
        <taxon>Bacteria</taxon>
        <taxon>Pseudomonadati</taxon>
        <taxon>Pseudomonadota</taxon>
        <taxon>Alphaproteobacteria</taxon>
        <taxon>Hyphomicrobiales</taxon>
        <taxon>Rhizobiaceae</taxon>
        <taxon>Rhizobium/Agrobacterium group</taxon>
        <taxon>Neorhizobium</taxon>
    </lineage>
</organism>
<gene>
    <name evidence="10" type="primary">ispE</name>
    <name evidence="13" type="ORF">ABK249_01060</name>
</gene>
<keyword evidence="7 10" id="KW-0067">ATP-binding</keyword>
<dbReference type="HAMAP" id="MF_00061">
    <property type="entry name" value="IspE"/>
    <property type="match status" value="1"/>
</dbReference>
<dbReference type="Proteomes" id="UP001496627">
    <property type="component" value="Unassembled WGS sequence"/>
</dbReference>
<evidence type="ECO:0000256" key="10">
    <source>
        <dbReference type="HAMAP-Rule" id="MF_00061"/>
    </source>
</evidence>
<evidence type="ECO:0000256" key="6">
    <source>
        <dbReference type="ARBA" id="ARBA00022777"/>
    </source>
</evidence>
<evidence type="ECO:0000313" key="14">
    <source>
        <dbReference type="Proteomes" id="UP001496627"/>
    </source>
</evidence>
<dbReference type="NCBIfam" id="NF011202">
    <property type="entry name" value="PRK14608.1"/>
    <property type="match status" value="1"/>
</dbReference>
<dbReference type="NCBIfam" id="TIGR00154">
    <property type="entry name" value="ispE"/>
    <property type="match status" value="1"/>
</dbReference>
<sequence length="305" mass="32507">MPIDNMFPENGPAGEAGLFELAPAKINLALHVTGQRADGYHLLESIVTFADRGDVLSFAAAEADDFIVSGRFAHFVPADAAEGDGNLVLQARDLLRRTLADRGIATTPVAIHLEKNLPVAAGIGGGSADAAATLRGLLRFWDASLPEPELIALCLFLGADVPMCLKGEALMARGIGEELATLPTLPSLPLVLGNPLIGVSTPDIFRRLLRKDNPSIGARDDDWVPFLKTLRNDLEPPARSLVREIDQISNMIGAEGAMLTRMSGSGATCFGIFPSLETAQKAVDSLNEQKPDWYFQAVQTIGTDP</sequence>
<feature type="active site" evidence="10">
    <location>
        <position position="160"/>
    </location>
</feature>
<feature type="domain" description="GHMP kinase C-terminal" evidence="12">
    <location>
        <begin position="222"/>
        <end position="289"/>
    </location>
</feature>
<keyword evidence="14" id="KW-1185">Reference proteome</keyword>
<keyword evidence="5 10" id="KW-0547">Nucleotide-binding</keyword>
<dbReference type="Gene3D" id="3.30.70.890">
    <property type="entry name" value="GHMP kinase, C-terminal domain"/>
    <property type="match status" value="1"/>
</dbReference>
<dbReference type="GO" id="GO:0050515">
    <property type="term" value="F:4-(cytidine 5'-diphospho)-2-C-methyl-D-erythritol kinase activity"/>
    <property type="evidence" value="ECO:0007669"/>
    <property type="project" value="UniProtKB-EC"/>
</dbReference>
<comment type="catalytic activity">
    <reaction evidence="10">
        <text>4-CDP-2-C-methyl-D-erythritol + ATP = 4-CDP-2-C-methyl-D-erythritol 2-phosphate + ADP + H(+)</text>
        <dbReference type="Rhea" id="RHEA:18437"/>
        <dbReference type="ChEBI" id="CHEBI:15378"/>
        <dbReference type="ChEBI" id="CHEBI:30616"/>
        <dbReference type="ChEBI" id="CHEBI:57823"/>
        <dbReference type="ChEBI" id="CHEBI:57919"/>
        <dbReference type="ChEBI" id="CHEBI:456216"/>
        <dbReference type="EC" id="2.7.1.148"/>
    </reaction>
</comment>
<dbReference type="Gene3D" id="3.30.230.10">
    <property type="match status" value="1"/>
</dbReference>
<dbReference type="InterPro" id="IPR006204">
    <property type="entry name" value="GHMP_kinase_N_dom"/>
</dbReference>
<keyword evidence="4 10" id="KW-0808">Transferase</keyword>
<evidence type="ECO:0000259" key="12">
    <source>
        <dbReference type="Pfam" id="PF08544"/>
    </source>
</evidence>
<evidence type="ECO:0000256" key="7">
    <source>
        <dbReference type="ARBA" id="ARBA00022840"/>
    </source>
</evidence>
<reference evidence="13 14" key="1">
    <citation type="submission" date="2024-05" db="EMBL/GenBank/DDBJ databases">
        <title>Neorhizobium sp. Rsf11, a plant growth promoting and heavy metal resistant PAH-degrader.</title>
        <authorList>
            <person name="Golubev S.N."/>
            <person name="Muratova A.Y."/>
            <person name="Markelova M.I."/>
        </authorList>
    </citation>
    <scope>NUCLEOTIDE SEQUENCE [LARGE SCALE GENOMIC DNA]</scope>
    <source>
        <strain evidence="13 14">Rsf11</strain>
    </source>
</reference>
<keyword evidence="8 10" id="KW-0414">Isoprene biosynthesis</keyword>
<protein>
    <recommendedName>
        <fullName evidence="3 10">4-diphosphocytidyl-2-C-methyl-D-erythritol kinase</fullName>
        <shortName evidence="10">CMK</shortName>
        <ecNumber evidence="2 10">2.7.1.148</ecNumber>
    </recommendedName>
    <alternativeName>
        <fullName evidence="9 10">4-(cytidine-5'-diphospho)-2-C-methyl-D-erythritol kinase</fullName>
    </alternativeName>
</protein>
<dbReference type="RefSeq" id="WP_348861963.1">
    <property type="nucleotide sequence ID" value="NZ_JBEAAL010000001.1"/>
</dbReference>
<dbReference type="PANTHER" id="PTHR43527">
    <property type="entry name" value="4-DIPHOSPHOCYTIDYL-2-C-METHYL-D-ERYTHRITOL KINASE, CHLOROPLASTIC"/>
    <property type="match status" value="1"/>
</dbReference>
<dbReference type="SUPFAM" id="SSF54211">
    <property type="entry name" value="Ribosomal protein S5 domain 2-like"/>
    <property type="match status" value="1"/>
</dbReference>
<evidence type="ECO:0000256" key="5">
    <source>
        <dbReference type="ARBA" id="ARBA00022741"/>
    </source>
</evidence>
<comment type="pathway">
    <text evidence="10">Isoprenoid biosynthesis; isopentenyl diphosphate biosynthesis via DXP pathway; isopentenyl diphosphate from 1-deoxy-D-xylulose 5-phosphate: step 3/6.</text>
</comment>
<dbReference type="Pfam" id="PF00288">
    <property type="entry name" value="GHMP_kinases_N"/>
    <property type="match status" value="1"/>
</dbReference>
<proteinExistence type="inferred from homology"/>
<dbReference type="PANTHER" id="PTHR43527:SF2">
    <property type="entry name" value="4-DIPHOSPHOCYTIDYL-2-C-METHYL-D-ERYTHRITOL KINASE, CHLOROPLASTIC"/>
    <property type="match status" value="1"/>
</dbReference>
<evidence type="ECO:0000256" key="4">
    <source>
        <dbReference type="ARBA" id="ARBA00022679"/>
    </source>
</evidence>
<dbReference type="EC" id="2.7.1.148" evidence="2 10"/>
<feature type="domain" description="GHMP kinase N-terminal" evidence="11">
    <location>
        <begin position="86"/>
        <end position="167"/>
    </location>
</feature>
<comment type="function">
    <text evidence="10">Catalyzes the phosphorylation of the position 2 hydroxy group of 4-diphosphocytidyl-2C-methyl-D-erythritol.</text>
</comment>
<dbReference type="InterPro" id="IPR020568">
    <property type="entry name" value="Ribosomal_Su5_D2-typ_SF"/>
</dbReference>